<dbReference type="PANTHER" id="PTHR33446">
    <property type="entry name" value="PROTEIN TONB-RELATED"/>
    <property type="match status" value="1"/>
</dbReference>
<evidence type="ECO:0000313" key="13">
    <source>
        <dbReference type="Proteomes" id="UP000243507"/>
    </source>
</evidence>
<dbReference type="InterPro" id="IPR037682">
    <property type="entry name" value="TonB_C"/>
</dbReference>
<evidence type="ECO:0000259" key="11">
    <source>
        <dbReference type="PROSITE" id="PS52015"/>
    </source>
</evidence>
<protein>
    <submittedName>
        <fullName evidence="12">Energy transducer TonB</fullName>
    </submittedName>
</protein>
<dbReference type="GO" id="GO:0098797">
    <property type="term" value="C:plasma membrane protein complex"/>
    <property type="evidence" value="ECO:0007669"/>
    <property type="project" value="TreeGrafter"/>
</dbReference>
<dbReference type="InterPro" id="IPR051045">
    <property type="entry name" value="TonB-dependent_transducer"/>
</dbReference>
<comment type="subcellular location">
    <subcellularLocation>
        <location evidence="1">Cell inner membrane</location>
        <topology evidence="1">Single-pass membrane protein</topology>
        <orientation evidence="1">Periplasmic side</orientation>
    </subcellularLocation>
</comment>
<dbReference type="SUPFAM" id="SSF74653">
    <property type="entry name" value="TolA/TonB C-terminal domain"/>
    <property type="match status" value="1"/>
</dbReference>
<evidence type="ECO:0000256" key="6">
    <source>
        <dbReference type="ARBA" id="ARBA00022692"/>
    </source>
</evidence>
<evidence type="ECO:0000256" key="9">
    <source>
        <dbReference type="ARBA" id="ARBA00023136"/>
    </source>
</evidence>
<dbReference type="Pfam" id="PF13103">
    <property type="entry name" value="TonB_2"/>
    <property type="match status" value="1"/>
</dbReference>
<dbReference type="OrthoDB" id="7722272at2"/>
<evidence type="ECO:0000256" key="10">
    <source>
        <dbReference type="SAM" id="MobiDB-lite"/>
    </source>
</evidence>
<keyword evidence="9" id="KW-0472">Membrane</keyword>
<keyword evidence="13" id="KW-1185">Reference proteome</keyword>
<sequence>MTRPGTLGLLVFGLVSLGLHAAAFGLFAQSGSLEAAGEGGDAVLSLVASDAALEALVEEWEIAETPEEIAPPDLAPPPPPPPSELPELAPLAELSRPMLALPIPEEEAAPETPPPPPEPEPKPEPKPDPPKKQAKKPSKAAAATPAQRAQGAGGGSARGNRQAGQSATASSGQIRSAIAEWGASIRSRIERNKRAPEFAPGQGGSVTLRLQVSRGGALQGVSVAKSSGNSRVDRAALAAVRRAGAFPAAPSLLTDASYRFNLRITVGN</sequence>
<evidence type="ECO:0000256" key="1">
    <source>
        <dbReference type="ARBA" id="ARBA00004383"/>
    </source>
</evidence>
<proteinExistence type="inferred from homology"/>
<comment type="caution">
    <text evidence="12">The sequence shown here is derived from an EMBL/GenBank/DDBJ whole genome shotgun (WGS) entry which is preliminary data.</text>
</comment>
<comment type="similarity">
    <text evidence="2">Belongs to the TonB family.</text>
</comment>
<evidence type="ECO:0000256" key="7">
    <source>
        <dbReference type="ARBA" id="ARBA00022927"/>
    </source>
</evidence>
<keyword evidence="5" id="KW-0997">Cell inner membrane</keyword>
<keyword evidence="8" id="KW-1133">Transmembrane helix</keyword>
<dbReference type="EMBL" id="NTJD01000002">
    <property type="protein sequence ID" value="PCD77552.1"/>
    <property type="molecule type" value="Genomic_DNA"/>
</dbReference>
<evidence type="ECO:0000256" key="8">
    <source>
        <dbReference type="ARBA" id="ARBA00022989"/>
    </source>
</evidence>
<keyword evidence="7" id="KW-0653">Protein transport</keyword>
<evidence type="ECO:0000256" key="3">
    <source>
        <dbReference type="ARBA" id="ARBA00022448"/>
    </source>
</evidence>
<organism evidence="12 13">
    <name type="scientific">Pseudothioclava arenosa</name>
    <dbReference type="NCBI Taxonomy" id="1795308"/>
    <lineage>
        <taxon>Bacteria</taxon>
        <taxon>Pseudomonadati</taxon>
        <taxon>Pseudomonadota</taxon>
        <taxon>Alphaproteobacteria</taxon>
        <taxon>Rhodobacterales</taxon>
        <taxon>Paracoccaceae</taxon>
        <taxon>Pseudothioclava</taxon>
    </lineage>
</organism>
<dbReference type="GO" id="GO:0031992">
    <property type="term" value="F:energy transducer activity"/>
    <property type="evidence" value="ECO:0007669"/>
    <property type="project" value="TreeGrafter"/>
</dbReference>
<dbReference type="GO" id="GO:0055085">
    <property type="term" value="P:transmembrane transport"/>
    <property type="evidence" value="ECO:0007669"/>
    <property type="project" value="InterPro"/>
</dbReference>
<dbReference type="RefSeq" id="WP_096431113.1">
    <property type="nucleotide sequence ID" value="NZ_NTJD01000002.1"/>
</dbReference>
<feature type="region of interest" description="Disordered" evidence="10">
    <location>
        <begin position="106"/>
        <end position="173"/>
    </location>
</feature>
<dbReference type="InterPro" id="IPR006260">
    <property type="entry name" value="TonB/TolA_C"/>
</dbReference>
<feature type="compositionally biased region" description="Basic and acidic residues" evidence="10">
    <location>
        <begin position="119"/>
        <end position="131"/>
    </location>
</feature>
<keyword evidence="4" id="KW-1003">Cell membrane</keyword>
<evidence type="ECO:0000313" key="12">
    <source>
        <dbReference type="EMBL" id="PCD77552.1"/>
    </source>
</evidence>
<evidence type="ECO:0000256" key="2">
    <source>
        <dbReference type="ARBA" id="ARBA00006555"/>
    </source>
</evidence>
<dbReference type="Proteomes" id="UP000243507">
    <property type="component" value="Unassembled WGS sequence"/>
</dbReference>
<gene>
    <name evidence="12" type="ORF">CLN94_03345</name>
</gene>
<feature type="domain" description="TonB C-terminal" evidence="11">
    <location>
        <begin position="178"/>
        <end position="268"/>
    </location>
</feature>
<accession>A0A2A4CTH1</accession>
<dbReference type="GO" id="GO:0015031">
    <property type="term" value="P:protein transport"/>
    <property type="evidence" value="ECO:0007669"/>
    <property type="project" value="UniProtKB-KW"/>
</dbReference>
<feature type="compositionally biased region" description="Low complexity" evidence="10">
    <location>
        <begin position="139"/>
        <end position="150"/>
    </location>
</feature>
<dbReference type="Gene3D" id="3.30.1150.10">
    <property type="match status" value="1"/>
</dbReference>
<reference evidence="12 13" key="1">
    <citation type="submission" date="2017-09" db="EMBL/GenBank/DDBJ databases">
        <title>A multilocus sequence analysis scheme for characterization of bacteria in the genus Thioclava.</title>
        <authorList>
            <person name="Liu Y."/>
            <person name="Shao Z."/>
        </authorList>
    </citation>
    <scope>NUCLEOTIDE SEQUENCE [LARGE SCALE GENOMIC DNA]</scope>
    <source>
        <strain evidence="12 13">CAU 1312</strain>
    </source>
</reference>
<dbReference type="NCBIfam" id="TIGR01352">
    <property type="entry name" value="tonB_Cterm"/>
    <property type="match status" value="1"/>
</dbReference>
<keyword evidence="3" id="KW-0813">Transport</keyword>
<dbReference type="PROSITE" id="PS52015">
    <property type="entry name" value="TONB_CTD"/>
    <property type="match status" value="1"/>
</dbReference>
<keyword evidence="6" id="KW-0812">Transmembrane</keyword>
<name>A0A2A4CTH1_9RHOB</name>
<dbReference type="PANTHER" id="PTHR33446:SF2">
    <property type="entry name" value="PROTEIN TONB"/>
    <property type="match status" value="1"/>
</dbReference>
<evidence type="ECO:0000256" key="4">
    <source>
        <dbReference type="ARBA" id="ARBA00022475"/>
    </source>
</evidence>
<dbReference type="AlphaFoldDB" id="A0A2A4CTH1"/>
<evidence type="ECO:0000256" key="5">
    <source>
        <dbReference type="ARBA" id="ARBA00022519"/>
    </source>
</evidence>